<dbReference type="Gene3D" id="3.20.20.70">
    <property type="entry name" value="Aldolase class I"/>
    <property type="match status" value="1"/>
</dbReference>
<sequence>MKKFSPCDSSSFNSEHLIGRLDLLGGLSVHVSDGKGTRNDLVRLSNEDPGNPLTLFKWYRDRGITRFYVTDLDARLRQPRQNKLIDKLCNQLEPNECLWLDCRVKATELQPRRLSSPNDLVQRILYSEKIHPSLSLVLEDPSLHQRSVFSAIGDFVDPSRFTMGMNLIDLANSKISSEFDAADNDNHTKHSCRPWCDEWLNLAHQAGIRSGFLLWNPCTSIQGDAEMQQIFQRWSERYNDWKWMCSGIRSKQESSLIHDCGCSGILVGTTRLPDGRVAIV</sequence>
<organism evidence="1 2">
    <name type="scientific">Rubripirellula obstinata</name>
    <dbReference type="NCBI Taxonomy" id="406547"/>
    <lineage>
        <taxon>Bacteria</taxon>
        <taxon>Pseudomonadati</taxon>
        <taxon>Planctomycetota</taxon>
        <taxon>Planctomycetia</taxon>
        <taxon>Pirellulales</taxon>
        <taxon>Pirellulaceae</taxon>
        <taxon>Rubripirellula</taxon>
    </lineage>
</organism>
<keyword evidence="2" id="KW-1185">Reference proteome</keyword>
<evidence type="ECO:0000313" key="1">
    <source>
        <dbReference type="EMBL" id="KAA1260548.1"/>
    </source>
</evidence>
<gene>
    <name evidence="1" type="ORF">LF1_30880</name>
</gene>
<proteinExistence type="predicted"/>
<name>A0A5B1CH80_9BACT</name>
<dbReference type="RefSeq" id="WP_162273157.1">
    <property type="nucleotide sequence ID" value="NZ_LWSK01000002.1"/>
</dbReference>
<dbReference type="EMBL" id="VRLW01000001">
    <property type="protein sequence ID" value="KAA1260548.1"/>
    <property type="molecule type" value="Genomic_DNA"/>
</dbReference>
<comment type="caution">
    <text evidence="1">The sequence shown here is derived from an EMBL/GenBank/DDBJ whole genome shotgun (WGS) entry which is preliminary data.</text>
</comment>
<reference evidence="1 2" key="1">
    <citation type="submission" date="2019-08" db="EMBL/GenBank/DDBJ databases">
        <title>Deep-cultivation of Planctomycetes and their phenomic and genomic characterization uncovers novel biology.</title>
        <authorList>
            <person name="Wiegand S."/>
            <person name="Jogler M."/>
            <person name="Boedeker C."/>
            <person name="Pinto D."/>
            <person name="Vollmers J."/>
            <person name="Rivas-Marin E."/>
            <person name="Kohn T."/>
            <person name="Peeters S.H."/>
            <person name="Heuer A."/>
            <person name="Rast P."/>
            <person name="Oberbeckmann S."/>
            <person name="Bunk B."/>
            <person name="Jeske O."/>
            <person name="Meyerdierks A."/>
            <person name="Storesund J.E."/>
            <person name="Kallscheuer N."/>
            <person name="Luecker S."/>
            <person name="Lage O.M."/>
            <person name="Pohl T."/>
            <person name="Merkel B.J."/>
            <person name="Hornburger P."/>
            <person name="Mueller R.-W."/>
            <person name="Bruemmer F."/>
            <person name="Labrenz M."/>
            <person name="Spormann A.M."/>
            <person name="Op Den Camp H."/>
            <person name="Overmann J."/>
            <person name="Amann R."/>
            <person name="Jetten M.S.M."/>
            <person name="Mascher T."/>
            <person name="Medema M.H."/>
            <person name="Devos D.P."/>
            <person name="Kaster A.-K."/>
            <person name="Ovreas L."/>
            <person name="Rohde M."/>
            <person name="Galperin M.Y."/>
            <person name="Jogler C."/>
        </authorList>
    </citation>
    <scope>NUCLEOTIDE SEQUENCE [LARGE SCALE GENOMIC DNA]</scope>
    <source>
        <strain evidence="1 2">LF1</strain>
    </source>
</reference>
<dbReference type="Proteomes" id="UP000322699">
    <property type="component" value="Unassembled WGS sequence"/>
</dbReference>
<protein>
    <submittedName>
        <fullName evidence="1">Histidine biosynthesis protein</fullName>
    </submittedName>
</protein>
<dbReference type="InterPro" id="IPR013785">
    <property type="entry name" value="Aldolase_TIM"/>
</dbReference>
<accession>A0A5B1CH80</accession>
<dbReference type="AlphaFoldDB" id="A0A5B1CH80"/>
<evidence type="ECO:0000313" key="2">
    <source>
        <dbReference type="Proteomes" id="UP000322699"/>
    </source>
</evidence>